<evidence type="ECO:0000313" key="2">
    <source>
        <dbReference type="Proteomes" id="UP001549291"/>
    </source>
</evidence>
<reference evidence="1 2" key="1">
    <citation type="submission" date="2024-06" db="EMBL/GenBank/DDBJ databases">
        <title>Genomic Encyclopedia of Type Strains, Phase V (KMG-V): Genome sequencing to study the core and pangenomes of soil and plant-associated prokaryotes.</title>
        <authorList>
            <person name="Whitman W."/>
        </authorList>
    </citation>
    <scope>NUCLEOTIDE SEQUENCE [LARGE SCALE GENOMIC DNA]</scope>
    <source>
        <strain evidence="1 2">USDA 160</strain>
    </source>
</reference>
<evidence type="ECO:0000313" key="1">
    <source>
        <dbReference type="EMBL" id="MET4715980.1"/>
    </source>
</evidence>
<dbReference type="Proteomes" id="UP001549291">
    <property type="component" value="Unassembled WGS sequence"/>
</dbReference>
<proteinExistence type="predicted"/>
<gene>
    <name evidence="1" type="ORF">ABIF63_000083</name>
</gene>
<protein>
    <submittedName>
        <fullName evidence="1">Uncharacterized protein</fullName>
    </submittedName>
</protein>
<organism evidence="1 2">
    <name type="scientific">Bradyrhizobium japonicum</name>
    <dbReference type="NCBI Taxonomy" id="375"/>
    <lineage>
        <taxon>Bacteria</taxon>
        <taxon>Pseudomonadati</taxon>
        <taxon>Pseudomonadota</taxon>
        <taxon>Alphaproteobacteria</taxon>
        <taxon>Hyphomicrobiales</taxon>
        <taxon>Nitrobacteraceae</taxon>
        <taxon>Bradyrhizobium</taxon>
    </lineage>
</organism>
<sequence>MGVLRAARERGVVSIVDRILQIGADRVPALRELGFARSAEDPIGKLGGAESGEADQLPLLVNRRGPLLGLDL</sequence>
<keyword evidence="2" id="KW-1185">Reference proteome</keyword>
<name>A0ABV2RHA0_BRAJP</name>
<dbReference type="EMBL" id="JBEPTQ010000001">
    <property type="protein sequence ID" value="MET4715980.1"/>
    <property type="molecule type" value="Genomic_DNA"/>
</dbReference>
<accession>A0ABV2RHA0</accession>
<comment type="caution">
    <text evidence="1">The sequence shown here is derived from an EMBL/GenBank/DDBJ whole genome shotgun (WGS) entry which is preliminary data.</text>
</comment>